<feature type="domain" description="EAL" evidence="1">
    <location>
        <begin position="22"/>
        <end position="260"/>
    </location>
</feature>
<dbReference type="CDD" id="cd01948">
    <property type="entry name" value="EAL"/>
    <property type="match status" value="1"/>
</dbReference>
<dbReference type="SMART" id="SM00052">
    <property type="entry name" value="EAL"/>
    <property type="match status" value="1"/>
</dbReference>
<evidence type="ECO:0000313" key="3">
    <source>
        <dbReference type="Proteomes" id="UP000243524"/>
    </source>
</evidence>
<dbReference type="PANTHER" id="PTHR33121:SF76">
    <property type="entry name" value="SIGNALING PROTEIN"/>
    <property type="match status" value="1"/>
</dbReference>
<name>A0A2I0QU30_9BACI</name>
<dbReference type="InterPro" id="IPR035919">
    <property type="entry name" value="EAL_sf"/>
</dbReference>
<dbReference type="InterPro" id="IPR001633">
    <property type="entry name" value="EAL_dom"/>
</dbReference>
<comment type="caution">
    <text evidence="2">The sequence shown here is derived from an EMBL/GenBank/DDBJ whole genome shotgun (WGS) entry which is preliminary data.</text>
</comment>
<accession>A0A2I0QU30</accession>
<dbReference type="Gene3D" id="3.20.20.450">
    <property type="entry name" value="EAL domain"/>
    <property type="match status" value="1"/>
</dbReference>
<sequence length="260" mass="30190">MLHLVEKSYKYLNSEKHSCKAKEVKTTLIKQLIEKGDFYHCYQPIYDLNNWKIIGYEALLRTNHDLETIEIFEQAEQIQLLNRLATSSFTRAAHTYSKSSNHEVYLFINIHPSTLTTKDFIEEITKLSTLSLKIVCEINETEQIENFSEFTNALDQLRRSGVLISLDNIGIGALDIKKLIECKAHFIKIDKFFLEGEHFDEKKYLFLNLLKHYCHIQGIKLIIEGISSPKRLALTKAWGIDYGQGYILGRPQHLNEPVRV</sequence>
<gene>
    <name evidence="2" type="ORF">CEY16_07890</name>
</gene>
<proteinExistence type="predicted"/>
<dbReference type="PANTHER" id="PTHR33121">
    <property type="entry name" value="CYCLIC DI-GMP PHOSPHODIESTERASE PDEF"/>
    <property type="match status" value="1"/>
</dbReference>
<dbReference type="PROSITE" id="PS50883">
    <property type="entry name" value="EAL"/>
    <property type="match status" value="1"/>
</dbReference>
<dbReference type="GO" id="GO:0071111">
    <property type="term" value="F:cyclic-guanylate-specific phosphodiesterase activity"/>
    <property type="evidence" value="ECO:0007669"/>
    <property type="project" value="InterPro"/>
</dbReference>
<dbReference type="Proteomes" id="UP000243524">
    <property type="component" value="Unassembled WGS sequence"/>
</dbReference>
<organism evidence="2 3">
    <name type="scientific">Halalkalibacillus sediminis</name>
    <dbReference type="NCBI Taxonomy" id="2018042"/>
    <lineage>
        <taxon>Bacteria</taxon>
        <taxon>Bacillati</taxon>
        <taxon>Bacillota</taxon>
        <taxon>Bacilli</taxon>
        <taxon>Bacillales</taxon>
        <taxon>Bacillaceae</taxon>
        <taxon>Halalkalibacillus</taxon>
    </lineage>
</organism>
<reference evidence="2 3" key="1">
    <citation type="submission" date="2017-06" db="EMBL/GenBank/DDBJ databases">
        <title>the draft geome sequence of Illustriluteabacillus marina B3227.</title>
        <authorList>
            <person name="He R.-H."/>
            <person name="Du Z.-J."/>
        </authorList>
    </citation>
    <scope>NUCLEOTIDE SEQUENCE [LARGE SCALE GENOMIC DNA]</scope>
    <source>
        <strain evidence="2 3">B3227</strain>
    </source>
</reference>
<dbReference type="SUPFAM" id="SSF141868">
    <property type="entry name" value="EAL domain-like"/>
    <property type="match status" value="1"/>
</dbReference>
<keyword evidence="3" id="KW-1185">Reference proteome</keyword>
<evidence type="ECO:0000313" key="2">
    <source>
        <dbReference type="EMBL" id="PKR77841.1"/>
    </source>
</evidence>
<protein>
    <recommendedName>
        <fullName evidence="1">EAL domain-containing protein</fullName>
    </recommendedName>
</protein>
<dbReference type="InterPro" id="IPR050706">
    <property type="entry name" value="Cyclic-di-GMP_PDE-like"/>
</dbReference>
<dbReference type="EMBL" id="PJNH01000002">
    <property type="protein sequence ID" value="PKR77841.1"/>
    <property type="molecule type" value="Genomic_DNA"/>
</dbReference>
<dbReference type="Pfam" id="PF00563">
    <property type="entry name" value="EAL"/>
    <property type="match status" value="1"/>
</dbReference>
<evidence type="ECO:0000259" key="1">
    <source>
        <dbReference type="PROSITE" id="PS50883"/>
    </source>
</evidence>
<dbReference type="AlphaFoldDB" id="A0A2I0QU30"/>